<keyword evidence="1" id="KW-0472">Membrane</keyword>
<dbReference type="PANTHER" id="PTHR35041">
    <property type="entry name" value="MEDIATOR OF RNA POLYMERASE II TRANSCRIPTION SUBUNIT 1"/>
    <property type="match status" value="1"/>
</dbReference>
<accession>A0A0H2RM34</accession>
<dbReference type="AlphaFoldDB" id="A0A0H2RM34"/>
<evidence type="ECO:0000313" key="3">
    <source>
        <dbReference type="Proteomes" id="UP000053477"/>
    </source>
</evidence>
<protein>
    <submittedName>
        <fullName evidence="2">Uncharacterized protein</fullName>
    </submittedName>
</protein>
<sequence length="528" mass="57043">MSGKLQSRYSKVDYDEDDASYSKHEEGNLFAPRSSIFGPRFQMIAFLIAGVVLMIVHHFLFSYLNGKPIDSLLFAMHGISLRDQSMVSILGNTIAYAARAVLSAAIGVAFIQILWSGLRRRRYPVAHIDALMVCKGAPFALSALPTWRYAFLLAITASTASLMAFISILAPGTLRIEPSETSSDCTVPTVSLANSDIALTAISSDESLTFKGSQPHILKLASRVLMAGQPLPPLNPCPASCQYNISFNAPIANCTPIDLGSDLPLWLPPTDQSTGQLTVWNVTEAFDGFLFGAAARNLANNTDSAVKCAAYNGTYTVAVSHSDTAPSTARVLQTEQIGLFNASQMLDAQYMSITTAFSNALLGTVEVDTQLDGSIYFGDNLLVGYSPTFAGTSKEPWSPTADLATEIPSFLRNISVSLLSGQLLEMGDTVTTNASSTCWYSASIYKYDQNQLFAVYGAALGVTAICVLFGLWAIRQNGVEESFSFSRIVGAVLNKPLFDDRYQLTERSQLTAEGSEDGQLRLIHTTYS</sequence>
<dbReference type="InParanoid" id="A0A0H2RM34"/>
<feature type="transmembrane region" description="Helical" evidence="1">
    <location>
        <begin position="149"/>
        <end position="170"/>
    </location>
</feature>
<keyword evidence="1" id="KW-1133">Transmembrane helix</keyword>
<feature type="transmembrane region" description="Helical" evidence="1">
    <location>
        <begin position="94"/>
        <end position="115"/>
    </location>
</feature>
<dbReference type="Proteomes" id="UP000053477">
    <property type="component" value="Unassembled WGS sequence"/>
</dbReference>
<dbReference type="PANTHER" id="PTHR35041:SF6">
    <property type="entry name" value="FORMYLMETHIONINE DEFORMYLASE-LIKE PROTEIN-RELATED"/>
    <property type="match status" value="1"/>
</dbReference>
<evidence type="ECO:0000256" key="1">
    <source>
        <dbReference type="SAM" id="Phobius"/>
    </source>
</evidence>
<gene>
    <name evidence="2" type="ORF">SCHPADRAFT_941041</name>
</gene>
<dbReference type="EMBL" id="KQ085973">
    <property type="protein sequence ID" value="KLO12667.1"/>
    <property type="molecule type" value="Genomic_DNA"/>
</dbReference>
<name>A0A0H2RM34_9AGAM</name>
<feature type="transmembrane region" description="Helical" evidence="1">
    <location>
        <begin position="43"/>
        <end position="64"/>
    </location>
</feature>
<dbReference type="OrthoDB" id="2965932at2759"/>
<dbReference type="STRING" id="27342.A0A0H2RM34"/>
<evidence type="ECO:0000313" key="2">
    <source>
        <dbReference type="EMBL" id="KLO12667.1"/>
    </source>
</evidence>
<feature type="transmembrane region" description="Helical" evidence="1">
    <location>
        <begin position="453"/>
        <end position="474"/>
    </location>
</feature>
<reference evidence="2 3" key="1">
    <citation type="submission" date="2015-04" db="EMBL/GenBank/DDBJ databases">
        <title>Complete genome sequence of Schizopora paradoxa KUC8140, a cosmopolitan wood degrader in East Asia.</title>
        <authorList>
            <consortium name="DOE Joint Genome Institute"/>
            <person name="Min B."/>
            <person name="Park H."/>
            <person name="Jang Y."/>
            <person name="Kim J.-J."/>
            <person name="Kim K.H."/>
            <person name="Pangilinan J."/>
            <person name="Lipzen A."/>
            <person name="Riley R."/>
            <person name="Grigoriev I.V."/>
            <person name="Spatafora J.W."/>
            <person name="Choi I.-G."/>
        </authorList>
    </citation>
    <scope>NUCLEOTIDE SEQUENCE [LARGE SCALE GENOMIC DNA]</scope>
    <source>
        <strain evidence="2 3">KUC8140</strain>
    </source>
</reference>
<keyword evidence="3" id="KW-1185">Reference proteome</keyword>
<proteinExistence type="predicted"/>
<organism evidence="2 3">
    <name type="scientific">Schizopora paradoxa</name>
    <dbReference type="NCBI Taxonomy" id="27342"/>
    <lineage>
        <taxon>Eukaryota</taxon>
        <taxon>Fungi</taxon>
        <taxon>Dikarya</taxon>
        <taxon>Basidiomycota</taxon>
        <taxon>Agaricomycotina</taxon>
        <taxon>Agaricomycetes</taxon>
        <taxon>Hymenochaetales</taxon>
        <taxon>Schizoporaceae</taxon>
        <taxon>Schizopora</taxon>
    </lineage>
</organism>
<keyword evidence="1" id="KW-0812">Transmembrane</keyword>